<dbReference type="PANTHER" id="PTHR23131">
    <property type="entry name" value="ENDORIBONUCLEASE LACTB2"/>
    <property type="match status" value="1"/>
</dbReference>
<sequence>MLTKVVDDIYLVKVRFPFGIREVNCYLFKGERGYTLVDTGSEAEESIQLWTDILSSGIVIEKIVLTHVHPDHVGLARWFQENHQLPVHLSTIGNEELKMIQNDHIKEEDLENIVFENGAPSIPTEMLSLDPTPYYFTPDVLFEIGEFIQLGDDEYEVIWTPGHSTDHMCFYQREKQILVVGDHVLKDISPIIYFSLSNKEVDSMKHYFESLDLIRNYPTKLCLPGHGEVFSNLTERVDELKKGHEHRLEQMLNCLKSDWKTAAEVCAEIYQPKKKAHFFSPFISTIARFKYLVSEGMVDYSTENGIRYYRAKSECNIKKVEVSTTD</sequence>
<comment type="caution">
    <text evidence="2">The sequence shown here is derived from an EMBL/GenBank/DDBJ whole genome shotgun (WGS) entry which is preliminary data.</text>
</comment>
<dbReference type="RefSeq" id="WP_003324225.1">
    <property type="nucleotide sequence ID" value="NZ_ALPT02000083.1"/>
</dbReference>
<organism evidence="2 3">
    <name type="scientific">Alkalihalobacillus alcalophilus ATCC 27647 = CGMCC 1.3604</name>
    <dbReference type="NCBI Taxonomy" id="1218173"/>
    <lineage>
        <taxon>Bacteria</taxon>
        <taxon>Bacillati</taxon>
        <taxon>Bacillota</taxon>
        <taxon>Bacilli</taxon>
        <taxon>Bacillales</taxon>
        <taxon>Bacillaceae</taxon>
        <taxon>Alkalihalobacillus</taxon>
    </lineage>
</organism>
<evidence type="ECO:0000313" key="3">
    <source>
        <dbReference type="Proteomes" id="UP000297014"/>
    </source>
</evidence>
<dbReference type="SUPFAM" id="SSF56281">
    <property type="entry name" value="Metallo-hydrolase/oxidoreductase"/>
    <property type="match status" value="1"/>
</dbReference>
<dbReference type="EMBL" id="JALP01000006">
    <property type="protein sequence ID" value="THG92290.1"/>
    <property type="molecule type" value="Genomic_DNA"/>
</dbReference>
<evidence type="ECO:0000259" key="1">
    <source>
        <dbReference type="SMART" id="SM00849"/>
    </source>
</evidence>
<proteinExistence type="predicted"/>
<gene>
    <name evidence="2" type="ORF">AJ85_12135</name>
</gene>
<name>A0A4S4K4Q3_ALKAL</name>
<protein>
    <recommendedName>
        <fullName evidence="1">Metallo-beta-lactamase domain-containing protein</fullName>
    </recommendedName>
</protein>
<dbReference type="InterPro" id="IPR050662">
    <property type="entry name" value="Sec-metab_biosynth-thioest"/>
</dbReference>
<accession>A0A4S4K4Q3</accession>
<dbReference type="OrthoDB" id="9761531at2"/>
<dbReference type="InterPro" id="IPR001279">
    <property type="entry name" value="Metallo-B-lactamas"/>
</dbReference>
<feature type="domain" description="Metallo-beta-lactamase" evidence="1">
    <location>
        <begin position="22"/>
        <end position="226"/>
    </location>
</feature>
<dbReference type="SMART" id="SM00849">
    <property type="entry name" value="Lactamase_B"/>
    <property type="match status" value="1"/>
</dbReference>
<dbReference type="InterPro" id="IPR036866">
    <property type="entry name" value="RibonucZ/Hydroxyglut_hydro"/>
</dbReference>
<dbReference type="Pfam" id="PF00753">
    <property type="entry name" value="Lactamase_B"/>
    <property type="match status" value="1"/>
</dbReference>
<dbReference type="PANTHER" id="PTHR23131:SF4">
    <property type="entry name" value="METALLO-BETA-LACTAMASE SUPERFAMILY POTEIN"/>
    <property type="match status" value="1"/>
</dbReference>
<dbReference type="AlphaFoldDB" id="A0A4S4K4Q3"/>
<dbReference type="Gene3D" id="3.60.15.10">
    <property type="entry name" value="Ribonuclease Z/Hydroxyacylglutathione hydrolase-like"/>
    <property type="match status" value="1"/>
</dbReference>
<reference evidence="2 3" key="1">
    <citation type="submission" date="2014-01" db="EMBL/GenBank/DDBJ databases">
        <title>Draft genome sequencing of Bacillus alcalophilus CGMCC 1.3604.</title>
        <authorList>
            <person name="Yang J."/>
            <person name="Diao L."/>
            <person name="Yang S."/>
        </authorList>
    </citation>
    <scope>NUCLEOTIDE SEQUENCE [LARGE SCALE GENOMIC DNA]</scope>
    <source>
        <strain evidence="2 3">CGMCC 1.3604</strain>
    </source>
</reference>
<dbReference type="Proteomes" id="UP000297014">
    <property type="component" value="Unassembled WGS sequence"/>
</dbReference>
<evidence type="ECO:0000313" key="2">
    <source>
        <dbReference type="EMBL" id="THG92290.1"/>
    </source>
</evidence>